<keyword evidence="1" id="KW-0472">Membrane</keyword>
<keyword evidence="1" id="KW-1133">Transmembrane helix</keyword>
<reference evidence="2 3" key="1">
    <citation type="submission" date="2022-06" db="EMBL/GenBank/DDBJ databases">
        <title>Genomic Encyclopedia of Archaeal and Bacterial Type Strains, Phase II (KMG-II): from individual species to whole genera.</title>
        <authorList>
            <person name="Goeker M."/>
        </authorList>
    </citation>
    <scope>NUCLEOTIDE SEQUENCE [LARGE SCALE GENOMIC DNA]</scope>
    <source>
        <strain evidence="2 3">DSM 45037</strain>
    </source>
</reference>
<evidence type="ECO:0000313" key="3">
    <source>
        <dbReference type="Proteomes" id="UP001205740"/>
    </source>
</evidence>
<accession>A0ABT1H0Y6</accession>
<evidence type="ECO:0008006" key="4">
    <source>
        <dbReference type="Google" id="ProtNLM"/>
    </source>
</evidence>
<sequence length="91" mass="9056">MTAAEPTPWGPGITLAAVCAVVVAGVVAGVYSVVAEAGRILGVLAVVVVCGGLGPSAWVWRRRPVLRWIGSGALIGLVVGLVIATALAAVR</sequence>
<dbReference type="InterPro" id="IPR024244">
    <property type="entry name" value="DUF2537"/>
</dbReference>
<gene>
    <name evidence="2" type="ORF">LX12_002092</name>
</gene>
<feature type="transmembrane region" description="Helical" evidence="1">
    <location>
        <begin position="66"/>
        <end position="90"/>
    </location>
</feature>
<feature type="transmembrane region" description="Helical" evidence="1">
    <location>
        <begin position="12"/>
        <end position="34"/>
    </location>
</feature>
<dbReference type="EMBL" id="JAMTCG010000003">
    <property type="protein sequence ID" value="MCP2160905.1"/>
    <property type="molecule type" value="Genomic_DNA"/>
</dbReference>
<proteinExistence type="predicted"/>
<keyword evidence="3" id="KW-1185">Reference proteome</keyword>
<name>A0ABT1H0Y6_9NOCA</name>
<organism evidence="2 3">
    <name type="scientific">Williamsia serinedens</name>
    <dbReference type="NCBI Taxonomy" id="391736"/>
    <lineage>
        <taxon>Bacteria</taxon>
        <taxon>Bacillati</taxon>
        <taxon>Actinomycetota</taxon>
        <taxon>Actinomycetes</taxon>
        <taxon>Mycobacteriales</taxon>
        <taxon>Nocardiaceae</taxon>
        <taxon>Williamsia</taxon>
    </lineage>
</organism>
<evidence type="ECO:0000313" key="2">
    <source>
        <dbReference type="EMBL" id="MCP2160905.1"/>
    </source>
</evidence>
<evidence type="ECO:0000256" key="1">
    <source>
        <dbReference type="SAM" id="Phobius"/>
    </source>
</evidence>
<feature type="transmembrane region" description="Helical" evidence="1">
    <location>
        <begin position="41"/>
        <end position="60"/>
    </location>
</feature>
<dbReference type="Pfam" id="PF10801">
    <property type="entry name" value="DUF2537"/>
    <property type="match status" value="1"/>
</dbReference>
<keyword evidence="1" id="KW-0812">Transmembrane</keyword>
<protein>
    <recommendedName>
        <fullName evidence="4">DUF2537 domain-containing protein</fullName>
    </recommendedName>
</protein>
<dbReference type="RefSeq" id="WP_253654463.1">
    <property type="nucleotide sequence ID" value="NZ_BAAAOE010000003.1"/>
</dbReference>
<comment type="caution">
    <text evidence="2">The sequence shown here is derived from an EMBL/GenBank/DDBJ whole genome shotgun (WGS) entry which is preliminary data.</text>
</comment>
<dbReference type="Proteomes" id="UP001205740">
    <property type="component" value="Unassembled WGS sequence"/>
</dbReference>